<proteinExistence type="predicted"/>
<accession>A0ACB8U465</accession>
<comment type="caution">
    <text evidence="1">The sequence shown here is derived from an EMBL/GenBank/DDBJ whole genome shotgun (WGS) entry which is preliminary data.</text>
</comment>
<name>A0ACB8U465_9APHY</name>
<evidence type="ECO:0000313" key="1">
    <source>
        <dbReference type="EMBL" id="KAI0088949.1"/>
    </source>
</evidence>
<dbReference type="Proteomes" id="UP001055072">
    <property type="component" value="Unassembled WGS sequence"/>
</dbReference>
<keyword evidence="2" id="KW-1185">Reference proteome</keyword>
<evidence type="ECO:0000313" key="2">
    <source>
        <dbReference type="Proteomes" id="UP001055072"/>
    </source>
</evidence>
<dbReference type="EMBL" id="MU274912">
    <property type="protein sequence ID" value="KAI0088949.1"/>
    <property type="molecule type" value="Genomic_DNA"/>
</dbReference>
<gene>
    <name evidence="1" type="ORF">BDY19DRAFT_1048443</name>
</gene>
<protein>
    <submittedName>
        <fullName evidence="1">Uncharacterized protein</fullName>
    </submittedName>
</protein>
<reference evidence="1" key="1">
    <citation type="journal article" date="2021" name="Environ. Microbiol.">
        <title>Gene family expansions and transcriptome signatures uncover fungal adaptations to wood decay.</title>
        <authorList>
            <person name="Hage H."/>
            <person name="Miyauchi S."/>
            <person name="Viragh M."/>
            <person name="Drula E."/>
            <person name="Min B."/>
            <person name="Chaduli D."/>
            <person name="Navarro D."/>
            <person name="Favel A."/>
            <person name="Norest M."/>
            <person name="Lesage-Meessen L."/>
            <person name="Balint B."/>
            <person name="Merenyi Z."/>
            <person name="de Eugenio L."/>
            <person name="Morin E."/>
            <person name="Martinez A.T."/>
            <person name="Baldrian P."/>
            <person name="Stursova M."/>
            <person name="Martinez M.J."/>
            <person name="Novotny C."/>
            <person name="Magnuson J.K."/>
            <person name="Spatafora J.W."/>
            <person name="Maurice S."/>
            <person name="Pangilinan J."/>
            <person name="Andreopoulos W."/>
            <person name="LaButti K."/>
            <person name="Hundley H."/>
            <person name="Na H."/>
            <person name="Kuo A."/>
            <person name="Barry K."/>
            <person name="Lipzen A."/>
            <person name="Henrissat B."/>
            <person name="Riley R."/>
            <person name="Ahrendt S."/>
            <person name="Nagy L.G."/>
            <person name="Grigoriev I.V."/>
            <person name="Martin F."/>
            <person name="Rosso M.N."/>
        </authorList>
    </citation>
    <scope>NUCLEOTIDE SEQUENCE</scope>
    <source>
        <strain evidence="1">CBS 384.51</strain>
    </source>
</reference>
<organism evidence="1 2">
    <name type="scientific">Irpex rosettiformis</name>
    <dbReference type="NCBI Taxonomy" id="378272"/>
    <lineage>
        <taxon>Eukaryota</taxon>
        <taxon>Fungi</taxon>
        <taxon>Dikarya</taxon>
        <taxon>Basidiomycota</taxon>
        <taxon>Agaricomycotina</taxon>
        <taxon>Agaricomycetes</taxon>
        <taxon>Polyporales</taxon>
        <taxon>Irpicaceae</taxon>
        <taxon>Irpex</taxon>
    </lineage>
</organism>
<sequence length="105" mass="11420">MATWGDYISLTVVLSIIAALVYGVIYINQSFRKAVVSTKQNLQARGIEISKQGASVKTKTKLVNREEYFDATQRKVVKALANSSVGHDSLGSVTSSKSSQSPKLR</sequence>